<organism evidence="2 3">
    <name type="scientific">Tenebrio molitor</name>
    <name type="common">Yellow mealworm beetle</name>
    <dbReference type="NCBI Taxonomy" id="7067"/>
    <lineage>
        <taxon>Eukaryota</taxon>
        <taxon>Metazoa</taxon>
        <taxon>Ecdysozoa</taxon>
        <taxon>Arthropoda</taxon>
        <taxon>Hexapoda</taxon>
        <taxon>Insecta</taxon>
        <taxon>Pterygota</taxon>
        <taxon>Neoptera</taxon>
        <taxon>Endopterygota</taxon>
        <taxon>Coleoptera</taxon>
        <taxon>Polyphaga</taxon>
        <taxon>Cucujiformia</taxon>
        <taxon>Tenebrionidae</taxon>
        <taxon>Tenebrio</taxon>
    </lineage>
</organism>
<keyword evidence="3" id="KW-1185">Reference proteome</keyword>
<protein>
    <submittedName>
        <fullName evidence="2">Uncharacterized protein</fullName>
    </submittedName>
</protein>
<name>A0A8J6HUS6_TENMO</name>
<gene>
    <name evidence="2" type="ORF">GEV33_000475</name>
</gene>
<sequence length="69" mass="7506">MFDFRRGKMPLPLSAVVKQISCLSEIARRENASSDAARPKFPAGQESKRVPVDCGRGDSAAAPARICMR</sequence>
<reference evidence="2" key="1">
    <citation type="journal article" date="2020" name="J Insects Food Feed">
        <title>The yellow mealworm (Tenebrio molitor) genome: a resource for the emerging insects as food and feed industry.</title>
        <authorList>
            <person name="Eriksson T."/>
            <person name="Andere A."/>
            <person name="Kelstrup H."/>
            <person name="Emery V."/>
            <person name="Picard C."/>
        </authorList>
    </citation>
    <scope>NUCLEOTIDE SEQUENCE</scope>
    <source>
        <strain evidence="2">Stoneville</strain>
        <tissue evidence="2">Whole head</tissue>
    </source>
</reference>
<feature type="region of interest" description="Disordered" evidence="1">
    <location>
        <begin position="31"/>
        <end position="69"/>
    </location>
</feature>
<evidence type="ECO:0000256" key="1">
    <source>
        <dbReference type="SAM" id="MobiDB-lite"/>
    </source>
</evidence>
<proteinExistence type="predicted"/>
<comment type="caution">
    <text evidence="2">The sequence shown here is derived from an EMBL/GenBank/DDBJ whole genome shotgun (WGS) entry which is preliminary data.</text>
</comment>
<dbReference type="EMBL" id="JABDTM020002965">
    <property type="protein sequence ID" value="KAH0822316.1"/>
    <property type="molecule type" value="Genomic_DNA"/>
</dbReference>
<reference evidence="2" key="2">
    <citation type="submission" date="2021-08" db="EMBL/GenBank/DDBJ databases">
        <authorList>
            <person name="Eriksson T."/>
        </authorList>
    </citation>
    <scope>NUCLEOTIDE SEQUENCE</scope>
    <source>
        <strain evidence="2">Stoneville</strain>
        <tissue evidence="2">Whole head</tissue>
    </source>
</reference>
<evidence type="ECO:0000313" key="2">
    <source>
        <dbReference type="EMBL" id="KAH0822316.1"/>
    </source>
</evidence>
<dbReference type="Proteomes" id="UP000719412">
    <property type="component" value="Unassembled WGS sequence"/>
</dbReference>
<accession>A0A8J6HUS6</accession>
<evidence type="ECO:0000313" key="3">
    <source>
        <dbReference type="Proteomes" id="UP000719412"/>
    </source>
</evidence>
<dbReference type="AlphaFoldDB" id="A0A8J6HUS6"/>